<gene>
    <name evidence="1" type="ORF">CFBP1590__5046</name>
</gene>
<evidence type="ECO:0000313" key="2">
    <source>
        <dbReference type="Proteomes" id="UP000196842"/>
    </source>
</evidence>
<dbReference type="RefSeq" id="WP_167383106.1">
    <property type="nucleotide sequence ID" value="NZ_LT855380.1"/>
</dbReference>
<proteinExistence type="predicted"/>
<dbReference type="AlphaFoldDB" id="A0A1Y6JV02"/>
<protein>
    <submittedName>
        <fullName evidence="1">Uncharacterized protein</fullName>
    </submittedName>
</protein>
<dbReference type="GeneID" id="47767153"/>
<dbReference type="EMBL" id="LT855380">
    <property type="protein sequence ID" value="SMS12632.1"/>
    <property type="molecule type" value="Genomic_DNA"/>
</dbReference>
<sequence length="49" mass="5617">MSTYHYQCQHCYCTTSMWEVEDGEDDFYGGAIEDCGCTSHHGDQDDDDD</sequence>
<evidence type="ECO:0000313" key="1">
    <source>
        <dbReference type="EMBL" id="SMS12632.1"/>
    </source>
</evidence>
<name>A0A1Y6JV02_PSEVI</name>
<dbReference type="Proteomes" id="UP000196842">
    <property type="component" value="Chromosome I"/>
</dbReference>
<dbReference type="KEGG" id="pvd:CFBP1590__5046"/>
<reference evidence="1 2" key="1">
    <citation type="submission" date="2017-05" db="EMBL/GenBank/DDBJ databases">
        <authorList>
            <person name="Song R."/>
            <person name="Chenine A.L."/>
            <person name="Ruprecht R.M."/>
        </authorList>
    </citation>
    <scope>NUCLEOTIDE SEQUENCE [LARGE SCALE GENOMIC DNA]</scope>
    <source>
        <strain evidence="1 2">CFBP 1590</strain>
    </source>
</reference>
<accession>A0A1Y6JV02</accession>
<organism evidence="1 2">
    <name type="scientific">Pseudomonas viridiflava</name>
    <name type="common">Phytomonas viridiflava</name>
    <dbReference type="NCBI Taxonomy" id="33069"/>
    <lineage>
        <taxon>Bacteria</taxon>
        <taxon>Pseudomonadati</taxon>
        <taxon>Pseudomonadota</taxon>
        <taxon>Gammaproteobacteria</taxon>
        <taxon>Pseudomonadales</taxon>
        <taxon>Pseudomonadaceae</taxon>
        <taxon>Pseudomonas</taxon>
    </lineage>
</organism>